<keyword evidence="4" id="KW-0808">Transferase</keyword>
<dbReference type="InterPro" id="IPR045097">
    <property type="entry name" value="Thymidate_synth/dCMP_Mease"/>
</dbReference>
<feature type="domain" description="Thymidylate synthase/dCMP hydroxymethylase" evidence="5">
    <location>
        <begin position="2"/>
        <end position="315"/>
    </location>
</feature>
<organism evidence="6 7">
    <name type="scientific">Acinetobacter phage 133</name>
    <dbReference type="NCBI Taxonomy" id="2919552"/>
    <lineage>
        <taxon>Viruses</taxon>
        <taxon>Duplodnaviria</taxon>
        <taxon>Heunggongvirae</taxon>
        <taxon>Uroviricota</taxon>
        <taxon>Caudoviricetes</taxon>
        <taxon>Pantevenvirales</taxon>
        <taxon>Straboviridae</taxon>
        <taxon>Tevenvirinae</taxon>
        <taxon>Centumtrigintavirus</taxon>
        <taxon>Centumtrigintavirus cv133</taxon>
        <taxon>Acinetobacter virus 133</taxon>
    </lineage>
</organism>
<evidence type="ECO:0000256" key="2">
    <source>
        <dbReference type="ARBA" id="ARBA00011947"/>
    </source>
</evidence>
<keyword evidence="3" id="KW-0489">Methyltransferase</keyword>
<dbReference type="KEGG" id="vg:10323224"/>
<dbReference type="CDD" id="cd00351">
    <property type="entry name" value="TS_Pyrimidine_HMase"/>
    <property type="match status" value="1"/>
</dbReference>
<protein>
    <recommendedName>
        <fullName evidence="2">thymidylate synthase</fullName>
        <ecNumber evidence="2">2.1.1.45</ecNumber>
    </recommendedName>
</protein>
<dbReference type="GO" id="GO:0032259">
    <property type="term" value="P:methylation"/>
    <property type="evidence" value="ECO:0007669"/>
    <property type="project" value="UniProtKB-KW"/>
</dbReference>
<sequence length="315" mass="36100">MKSYLDLMRNVLDNGEDVDDERTGVGTIALFGEQLKIDLRKGFPAVTTKRLAFKSVTAEMLWFLRGSNDLFELRAITHGESARYDADKKTIWDANYYQQAEKELGYTAGYMGPVYGNVWREFGQGTIRIERGDTKVESYDEYEVTGFDQIKAVLNEAIKNPGSRRLLTLAWDPKSVWGHDDKYVKQDKPTLPPCHYGFQININNGHIDLLFLMRSVDVFLGKPFDIASYAELCHVFGRILGKTPRYLIGQFGNVHIYKNHIDQCLEQLSREPKKLPTLWINPELKTLDDFEKATVDDFKLIGYESHPNIKADMAV</sequence>
<dbReference type="GO" id="GO:0004799">
    <property type="term" value="F:thymidylate synthase activity"/>
    <property type="evidence" value="ECO:0007669"/>
    <property type="project" value="UniProtKB-EC"/>
</dbReference>
<evidence type="ECO:0000256" key="4">
    <source>
        <dbReference type="ARBA" id="ARBA00022679"/>
    </source>
</evidence>
<dbReference type="PRINTS" id="PR00108">
    <property type="entry name" value="THYMDSNTHASE"/>
</dbReference>
<dbReference type="NCBIfam" id="TIGR03284">
    <property type="entry name" value="thym_sym"/>
    <property type="match status" value="1"/>
</dbReference>
<dbReference type="Gene3D" id="3.30.572.10">
    <property type="entry name" value="Thymidylate synthase/dCMP hydroxymethylase domain"/>
    <property type="match status" value="1"/>
</dbReference>
<dbReference type="PANTHER" id="PTHR11548">
    <property type="entry name" value="THYMIDYLATE SYNTHASE 1"/>
    <property type="match status" value="1"/>
</dbReference>
<comment type="similarity">
    <text evidence="1">Belongs to the thymidylate synthase family.</text>
</comment>
<dbReference type="SUPFAM" id="SSF55831">
    <property type="entry name" value="Thymidylate synthase/dCMP hydroxymethylase"/>
    <property type="match status" value="1"/>
</dbReference>
<evidence type="ECO:0000256" key="3">
    <source>
        <dbReference type="ARBA" id="ARBA00022603"/>
    </source>
</evidence>
<proteinExistence type="inferred from homology"/>
<dbReference type="EMBL" id="HM114315">
    <property type="protein sequence ID" value="ADJ19552.1"/>
    <property type="molecule type" value="Genomic_DNA"/>
</dbReference>
<evidence type="ECO:0000313" key="6">
    <source>
        <dbReference type="EMBL" id="ADJ19552.1"/>
    </source>
</evidence>
<dbReference type="InterPro" id="IPR023451">
    <property type="entry name" value="Thymidate_synth/dCMP_Mease_dom"/>
</dbReference>
<dbReference type="Proteomes" id="UP000000330">
    <property type="component" value="Segment"/>
</dbReference>
<name>D9I6H1_9CAUD</name>
<dbReference type="GeneID" id="10323224"/>
<evidence type="ECO:0000259" key="5">
    <source>
        <dbReference type="Pfam" id="PF00303"/>
    </source>
</evidence>
<dbReference type="RefSeq" id="YP_004300818.1">
    <property type="nucleotide sequence ID" value="NC_015250.1"/>
</dbReference>
<keyword evidence="7" id="KW-1185">Reference proteome</keyword>
<gene>
    <name evidence="6" type="primary">td</name>
    <name evidence="6" type="ORF">Acj133p237</name>
</gene>
<dbReference type="InterPro" id="IPR000398">
    <property type="entry name" value="Thymidylate_synthase"/>
</dbReference>
<accession>D9I6H1</accession>
<dbReference type="GO" id="GO:0006231">
    <property type="term" value="P:dTMP biosynthetic process"/>
    <property type="evidence" value="ECO:0007669"/>
    <property type="project" value="InterPro"/>
</dbReference>
<dbReference type="InterPro" id="IPR036926">
    <property type="entry name" value="Thymidate_synth/dCMP_Mease_sf"/>
</dbReference>
<dbReference type="Pfam" id="PF00303">
    <property type="entry name" value="Thymidylat_synt"/>
    <property type="match status" value="1"/>
</dbReference>
<evidence type="ECO:0000313" key="7">
    <source>
        <dbReference type="Proteomes" id="UP000000330"/>
    </source>
</evidence>
<reference evidence="6 7" key="1">
    <citation type="journal article" date="2010" name="Virol. J.">
        <title>Genomes of the T4-related bacteriophages as windows on microbial genome evolution.</title>
        <authorList>
            <person name="Petrov V.M."/>
            <person name="Ratnayaka S."/>
            <person name="Nolan J.M."/>
            <person name="Miller E.S."/>
            <person name="Karam J.D."/>
        </authorList>
    </citation>
    <scope>NUCLEOTIDE SEQUENCE [LARGE SCALE GENOMIC DNA]</scope>
    <source>
        <strain evidence="6">Acj133</strain>
    </source>
</reference>
<evidence type="ECO:0000256" key="1">
    <source>
        <dbReference type="ARBA" id="ARBA00009972"/>
    </source>
</evidence>
<dbReference type="EC" id="2.1.1.45" evidence="2"/>
<dbReference type="HAMAP" id="MF_00008">
    <property type="entry name" value="Thymidy_synth_bact"/>
    <property type="match status" value="1"/>
</dbReference>
<dbReference type="PANTHER" id="PTHR11548:SF1">
    <property type="entry name" value="THYMIDYLATE SYNTHASE 1"/>
    <property type="match status" value="1"/>
</dbReference>